<dbReference type="EMBL" id="JBIMZQ010000024">
    <property type="protein sequence ID" value="KAL3664401.1"/>
    <property type="molecule type" value="Genomic_DNA"/>
</dbReference>
<evidence type="ECO:0000313" key="3">
    <source>
        <dbReference type="Proteomes" id="UP001632037"/>
    </source>
</evidence>
<reference evidence="1 3" key="1">
    <citation type="submission" date="2024-09" db="EMBL/GenBank/DDBJ databases">
        <title>Genome sequencing and assembly of Phytophthora oleae, isolate VK10A, causative agent of rot of olive drupes.</title>
        <authorList>
            <person name="Conti Taguali S."/>
            <person name="Riolo M."/>
            <person name="La Spada F."/>
            <person name="Cacciola S.O."/>
            <person name="Dionisio G."/>
        </authorList>
    </citation>
    <scope>NUCLEOTIDE SEQUENCE [LARGE SCALE GENOMIC DNA]</scope>
    <source>
        <strain evidence="1 3">VK10A</strain>
    </source>
</reference>
<dbReference type="EMBL" id="JBIMZQ010000024">
    <property type="protein sequence ID" value="KAL3664403.1"/>
    <property type="molecule type" value="Genomic_DNA"/>
</dbReference>
<dbReference type="Proteomes" id="UP001632037">
    <property type="component" value="Unassembled WGS sequence"/>
</dbReference>
<sequence>MSVADMEAFKAVLESDRPEEELFGSPRGQVEARDATVKSSLPPVRTFSDDGKSEWVNALVPGYGNCYVRRDDLVFHDTDVSTALSGGVKDLRIGFNDYDDFVSDGLPNFLAIVGPSLKSLTLDISEVEIGANAVIRSCPNLEEVLLMGGALVDIRFNFSEFRAQNESVPELPVEWDNVSALVNHLSNPNSALAKCVRRLRIYRIDDVPGVVVLGAGYNRPAAQGGLRALLDMLKVNTSLEYLDVKVSFSSGHFLYLDEFRPHHLQPIDRFLKLPTETKAAFLSVFSTRRKAGQEEARERRMSRVNHAVRPLVQLDQHVLSTISAFAAPPVLREVYLRDPPYHEEDDYNRLPI</sequence>
<protein>
    <submittedName>
        <fullName evidence="1">Uncharacterized protein</fullName>
    </submittedName>
</protein>
<gene>
    <name evidence="1" type="ORF">V7S43_010724</name>
    <name evidence="2" type="ORF">V7S43_010726</name>
</gene>
<evidence type="ECO:0000313" key="1">
    <source>
        <dbReference type="EMBL" id="KAL3664401.1"/>
    </source>
</evidence>
<organism evidence="1 3">
    <name type="scientific">Phytophthora oleae</name>
    <dbReference type="NCBI Taxonomy" id="2107226"/>
    <lineage>
        <taxon>Eukaryota</taxon>
        <taxon>Sar</taxon>
        <taxon>Stramenopiles</taxon>
        <taxon>Oomycota</taxon>
        <taxon>Peronosporomycetes</taxon>
        <taxon>Peronosporales</taxon>
        <taxon>Peronosporaceae</taxon>
        <taxon>Phytophthora</taxon>
    </lineage>
</organism>
<keyword evidence="3" id="KW-1185">Reference proteome</keyword>
<dbReference type="AlphaFoldDB" id="A0ABD3FDA6"/>
<evidence type="ECO:0000313" key="2">
    <source>
        <dbReference type="EMBL" id="KAL3664403.1"/>
    </source>
</evidence>
<proteinExistence type="predicted"/>
<comment type="caution">
    <text evidence="1">The sequence shown here is derived from an EMBL/GenBank/DDBJ whole genome shotgun (WGS) entry which is preliminary data.</text>
</comment>
<name>A0ABD3FDA6_9STRA</name>
<accession>A0ABD3FDA6</accession>